<evidence type="ECO:0000313" key="2">
    <source>
        <dbReference type="Proteomes" id="UP000267096"/>
    </source>
</evidence>
<keyword evidence="2" id="KW-1185">Reference proteome</keyword>
<evidence type="ECO:0000313" key="3">
    <source>
        <dbReference type="WBParaSite" id="ASIM_0000750201-mRNA-1"/>
    </source>
</evidence>
<accession>A0A0M3JIN6</accession>
<evidence type="ECO:0000313" key="1">
    <source>
        <dbReference type="EMBL" id="VDK28843.1"/>
    </source>
</evidence>
<dbReference type="EMBL" id="UYRR01017256">
    <property type="protein sequence ID" value="VDK28843.1"/>
    <property type="molecule type" value="Genomic_DNA"/>
</dbReference>
<dbReference type="AlphaFoldDB" id="A0A0M3JIN6"/>
<proteinExistence type="predicted"/>
<dbReference type="Proteomes" id="UP000267096">
    <property type="component" value="Unassembled WGS sequence"/>
</dbReference>
<name>A0A0M3JIN6_ANISI</name>
<gene>
    <name evidence="1" type="ORF">ASIM_LOCUS7268</name>
</gene>
<reference evidence="1 2" key="2">
    <citation type="submission" date="2018-11" db="EMBL/GenBank/DDBJ databases">
        <authorList>
            <consortium name="Pathogen Informatics"/>
        </authorList>
    </citation>
    <scope>NUCLEOTIDE SEQUENCE [LARGE SCALE GENOMIC DNA]</scope>
</reference>
<reference evidence="3" key="1">
    <citation type="submission" date="2017-02" db="UniProtKB">
        <authorList>
            <consortium name="WormBaseParasite"/>
        </authorList>
    </citation>
    <scope>IDENTIFICATION</scope>
</reference>
<protein>
    <submittedName>
        <fullName evidence="3">Transposase</fullName>
    </submittedName>
</protein>
<sequence length="74" mass="8335">MRIHLFLLCGRFAPKSPNLAAIQRFPAKFLQRQPKNGFSAALYSTMGVAKDLIITKRCAQRLKEVSEWVDGLVS</sequence>
<organism evidence="3">
    <name type="scientific">Anisakis simplex</name>
    <name type="common">Herring worm</name>
    <dbReference type="NCBI Taxonomy" id="6269"/>
    <lineage>
        <taxon>Eukaryota</taxon>
        <taxon>Metazoa</taxon>
        <taxon>Ecdysozoa</taxon>
        <taxon>Nematoda</taxon>
        <taxon>Chromadorea</taxon>
        <taxon>Rhabditida</taxon>
        <taxon>Spirurina</taxon>
        <taxon>Ascaridomorpha</taxon>
        <taxon>Ascaridoidea</taxon>
        <taxon>Anisakidae</taxon>
        <taxon>Anisakis</taxon>
        <taxon>Anisakis simplex complex</taxon>
    </lineage>
</organism>
<dbReference type="WBParaSite" id="ASIM_0000750201-mRNA-1">
    <property type="protein sequence ID" value="ASIM_0000750201-mRNA-1"/>
    <property type="gene ID" value="ASIM_0000750201"/>
</dbReference>